<keyword evidence="3" id="KW-1185">Reference proteome</keyword>
<dbReference type="RefSeq" id="WP_141318837.1">
    <property type="nucleotide sequence ID" value="NZ_BJLP01000008.1"/>
</dbReference>
<organism evidence="2 3">
    <name type="scientific">Cellulomonas uda</name>
    <dbReference type="NCBI Taxonomy" id="1714"/>
    <lineage>
        <taxon>Bacteria</taxon>
        <taxon>Bacillati</taxon>
        <taxon>Actinomycetota</taxon>
        <taxon>Actinomycetes</taxon>
        <taxon>Micrococcales</taxon>
        <taxon>Cellulomonadaceae</taxon>
        <taxon>Cellulomonas</taxon>
    </lineage>
</organism>
<gene>
    <name evidence="2" type="ORF">CUD01_07390</name>
</gene>
<feature type="region of interest" description="Disordered" evidence="1">
    <location>
        <begin position="62"/>
        <end position="86"/>
    </location>
</feature>
<name>A0A4Y3KBA5_CELUD</name>
<evidence type="ECO:0000256" key="1">
    <source>
        <dbReference type="SAM" id="MobiDB-lite"/>
    </source>
</evidence>
<protein>
    <submittedName>
        <fullName evidence="2">Uncharacterized protein</fullName>
    </submittedName>
</protein>
<sequence length="387" mass="41343">MEAVEVAFRYAGRSGLRVDRTGAHLGLATGERRTFVDGSAQRADVVAAALLLVARVAASRFDEPAAPPGPGVHTGAGRNPRDDRTAHGDLADLVEHADPFLTTGDGLVRFESLAACGGVAARLDLLPAGLDVTPRAPGTTTVDLGPRVRELLAGLLPREPLRVSASAAGLEERSFVGRVQERRVVLADRWVRSLTALPVLASTMQPRARLSARHARAFVRGVPAGGTAWLLPARDGLRTLTAPAGDAFRLDGAWRLRVLEPLVRHATGLRVHEHRPTGTTWWELELPHARLGLALSAHPGRAFADETLTQAPFVVADQRAAAAGRLAYDLADGRWFERTIPFARDLLTPDDQAPPEDQTPPEGKGTPDAPPRLDEHGALAPRGRLLG</sequence>
<comment type="caution">
    <text evidence="2">The sequence shown here is derived from an EMBL/GenBank/DDBJ whole genome shotgun (WGS) entry which is preliminary data.</text>
</comment>
<reference evidence="2 3" key="1">
    <citation type="submission" date="2019-06" db="EMBL/GenBank/DDBJ databases">
        <title>Whole genome shotgun sequence of Cellulomonas uda NBRC 3747.</title>
        <authorList>
            <person name="Hosoyama A."/>
            <person name="Uohara A."/>
            <person name="Ohji S."/>
            <person name="Ichikawa N."/>
        </authorList>
    </citation>
    <scope>NUCLEOTIDE SEQUENCE [LARGE SCALE GENOMIC DNA]</scope>
    <source>
        <strain evidence="2 3">NBRC 3747</strain>
    </source>
</reference>
<dbReference type="AlphaFoldDB" id="A0A4Y3KBA5"/>
<dbReference type="Proteomes" id="UP000315842">
    <property type="component" value="Unassembled WGS sequence"/>
</dbReference>
<evidence type="ECO:0000313" key="3">
    <source>
        <dbReference type="Proteomes" id="UP000315842"/>
    </source>
</evidence>
<dbReference type="EMBL" id="BJLP01000008">
    <property type="protein sequence ID" value="GEA80295.1"/>
    <property type="molecule type" value="Genomic_DNA"/>
</dbReference>
<feature type="region of interest" description="Disordered" evidence="1">
    <location>
        <begin position="346"/>
        <end position="387"/>
    </location>
</feature>
<proteinExistence type="predicted"/>
<accession>A0A4Y3KBA5</accession>
<evidence type="ECO:0000313" key="2">
    <source>
        <dbReference type="EMBL" id="GEA80295.1"/>
    </source>
</evidence>